<accession>A0A2S7K8T7</accession>
<name>A0A2S7K8T7_9PROT</name>
<keyword evidence="7 8" id="KW-0998">Cell outer membrane</keyword>
<dbReference type="InterPro" id="IPR012910">
    <property type="entry name" value="Plug_dom"/>
</dbReference>
<dbReference type="PANTHER" id="PTHR47234">
    <property type="match status" value="1"/>
</dbReference>
<keyword evidence="14" id="KW-1185">Reference proteome</keyword>
<evidence type="ECO:0000313" key="13">
    <source>
        <dbReference type="EMBL" id="PQA88910.1"/>
    </source>
</evidence>
<proteinExistence type="inferred from homology"/>
<dbReference type="EMBL" id="PJCH01000003">
    <property type="protein sequence ID" value="PQA88910.1"/>
    <property type="molecule type" value="Genomic_DNA"/>
</dbReference>
<sequence>MKKRLKTFKNHMVVSACLAAICAVQPAMAQDEAENDDEVVVTGVRGLPRSVQDSPVPIDVFNEGDLEGVSYTDANDILQTLVPSYTLSRQPISDGSTFIRPASLRGLPTDKTLVLVNSKRRHRAALVSIGGSGTQGPDIATIPAVALKSVEVLRDGAAAQYGSDAIAGVINFILKDSADGVTLTAQSGKYYEGDGLQYIFAGNAGFGLGADGFVNVSMEYSHSNQTFRNEQYCESWFCVPTYAAANPDFAAGVEDASLSEGSVVQPWGRPNAEAFRSFVNMGYTFSDSLEFYAFGNYSDSTSDGNFFYRYPGNGTIEDIRLEDGSVYNFLDIYPGGFTPQFHGDVTDWSTAGGFRGDLGGGLSYDLSGRHGVSKIEYFIENTVNPSLGPDTPTEFYPGDLINTETQFQGDFAYLVDAGLASEVTVGFGGTYMKESYELVEGDPASYADGPFALPDPFDLCDGMTGPTAAGAGIADLDCTNPDDPVFTVIGVGSNGFPGYSPEFSGKYKRDSYAFYVDVSADVTDKWFLEAAGRFENYSDFDSQLVYKVATRYELMDGLALRGSYGTGFRAPTPGQQGTTNVSTRLPNGFPVATGLFPAGGVVAQALGAEPLKPETSKNLAAGFTAAFGGIDLSVDFYRIALEDRVNAISTQDVSTDPMAGAAYDNYLALVGAGVVGAESIGGVFYFANAFDTVTKGVDIVATTDFDLGSAGRTSVSLAANYNDTKFDGDVNSLFNAEEQFDLLNGDPKWRGVFTAIHSVGDFTGLARVSYYGSYENSDGSPITAIQEFGSEFLVDMEVGYTFLDHYKIAFGARNVFDNYPDRGMIGETCCGRIYRSDSIVDWQGGYYYGKLEVSF</sequence>
<dbReference type="Pfam" id="PF07715">
    <property type="entry name" value="Plug"/>
    <property type="match status" value="1"/>
</dbReference>
<evidence type="ECO:0000256" key="8">
    <source>
        <dbReference type="PROSITE-ProRule" id="PRU01360"/>
    </source>
</evidence>
<gene>
    <name evidence="13" type="ORF">CW354_02845</name>
</gene>
<feature type="domain" description="TonB-dependent receptor plug" evidence="12">
    <location>
        <begin position="51"/>
        <end position="169"/>
    </location>
</feature>
<keyword evidence="3 8" id="KW-1134">Transmembrane beta strand</keyword>
<dbReference type="SUPFAM" id="SSF56935">
    <property type="entry name" value="Porins"/>
    <property type="match status" value="1"/>
</dbReference>
<protein>
    <submittedName>
        <fullName evidence="13">TonB-dependent receptor</fullName>
    </submittedName>
</protein>
<evidence type="ECO:0000259" key="11">
    <source>
        <dbReference type="Pfam" id="PF00593"/>
    </source>
</evidence>
<organism evidence="13 14">
    <name type="scientific">Hyphococcus luteus</name>
    <dbReference type="NCBI Taxonomy" id="2058213"/>
    <lineage>
        <taxon>Bacteria</taxon>
        <taxon>Pseudomonadati</taxon>
        <taxon>Pseudomonadota</taxon>
        <taxon>Alphaproteobacteria</taxon>
        <taxon>Parvularculales</taxon>
        <taxon>Parvularculaceae</taxon>
        <taxon>Hyphococcus</taxon>
    </lineage>
</organism>
<dbReference type="Gene3D" id="2.170.130.10">
    <property type="entry name" value="TonB-dependent receptor, plug domain"/>
    <property type="match status" value="1"/>
</dbReference>
<evidence type="ECO:0000256" key="2">
    <source>
        <dbReference type="ARBA" id="ARBA00022448"/>
    </source>
</evidence>
<keyword evidence="13" id="KW-0675">Receptor</keyword>
<keyword evidence="6 8" id="KW-0472">Membrane</keyword>
<dbReference type="PROSITE" id="PS52016">
    <property type="entry name" value="TONB_DEPENDENT_REC_3"/>
    <property type="match status" value="1"/>
</dbReference>
<evidence type="ECO:0000256" key="1">
    <source>
        <dbReference type="ARBA" id="ARBA00004571"/>
    </source>
</evidence>
<reference evidence="13 14" key="1">
    <citation type="submission" date="2017-12" db="EMBL/GenBank/DDBJ databases">
        <authorList>
            <person name="Hurst M.R.H."/>
        </authorList>
    </citation>
    <scope>NUCLEOTIDE SEQUENCE [LARGE SCALE GENOMIC DNA]</scope>
    <source>
        <strain evidence="13 14">SY-3-19</strain>
    </source>
</reference>
<dbReference type="Proteomes" id="UP000239504">
    <property type="component" value="Unassembled WGS sequence"/>
</dbReference>
<dbReference type="InterPro" id="IPR036942">
    <property type="entry name" value="Beta-barrel_TonB_sf"/>
</dbReference>
<feature type="chain" id="PRO_5015443204" evidence="10">
    <location>
        <begin position="30"/>
        <end position="855"/>
    </location>
</feature>
<evidence type="ECO:0000259" key="12">
    <source>
        <dbReference type="Pfam" id="PF07715"/>
    </source>
</evidence>
<dbReference type="Pfam" id="PF00593">
    <property type="entry name" value="TonB_dep_Rec_b-barrel"/>
    <property type="match status" value="1"/>
</dbReference>
<dbReference type="PANTHER" id="PTHR47234:SF3">
    <property type="entry name" value="SECRETIN_TONB SHORT N-TERMINAL DOMAIN-CONTAINING PROTEIN"/>
    <property type="match status" value="1"/>
</dbReference>
<evidence type="ECO:0000256" key="5">
    <source>
        <dbReference type="ARBA" id="ARBA00023077"/>
    </source>
</evidence>
<feature type="signal peptide" evidence="10">
    <location>
        <begin position="1"/>
        <end position="29"/>
    </location>
</feature>
<dbReference type="Gene3D" id="2.40.170.20">
    <property type="entry name" value="TonB-dependent receptor, beta-barrel domain"/>
    <property type="match status" value="1"/>
</dbReference>
<evidence type="ECO:0000256" key="3">
    <source>
        <dbReference type="ARBA" id="ARBA00022452"/>
    </source>
</evidence>
<evidence type="ECO:0000313" key="14">
    <source>
        <dbReference type="Proteomes" id="UP000239504"/>
    </source>
</evidence>
<keyword evidence="4 8" id="KW-0812">Transmembrane</keyword>
<dbReference type="InterPro" id="IPR039426">
    <property type="entry name" value="TonB-dep_rcpt-like"/>
</dbReference>
<evidence type="ECO:0000256" key="10">
    <source>
        <dbReference type="SAM" id="SignalP"/>
    </source>
</evidence>
<comment type="caution">
    <text evidence="13">The sequence shown here is derived from an EMBL/GenBank/DDBJ whole genome shotgun (WGS) entry which is preliminary data.</text>
</comment>
<dbReference type="InterPro" id="IPR000531">
    <property type="entry name" value="Beta-barrel_TonB"/>
</dbReference>
<dbReference type="InterPro" id="IPR037066">
    <property type="entry name" value="Plug_dom_sf"/>
</dbReference>
<dbReference type="GO" id="GO:0009279">
    <property type="term" value="C:cell outer membrane"/>
    <property type="evidence" value="ECO:0007669"/>
    <property type="project" value="UniProtKB-SubCell"/>
</dbReference>
<dbReference type="OrthoDB" id="7394476at2"/>
<dbReference type="RefSeq" id="WP_104828547.1">
    <property type="nucleotide sequence ID" value="NZ_PJCH01000003.1"/>
</dbReference>
<evidence type="ECO:0000256" key="7">
    <source>
        <dbReference type="ARBA" id="ARBA00023237"/>
    </source>
</evidence>
<evidence type="ECO:0000256" key="4">
    <source>
        <dbReference type="ARBA" id="ARBA00022692"/>
    </source>
</evidence>
<comment type="subcellular location">
    <subcellularLocation>
        <location evidence="1 8">Cell outer membrane</location>
        <topology evidence="1 8">Multi-pass membrane protein</topology>
    </subcellularLocation>
</comment>
<comment type="similarity">
    <text evidence="8 9">Belongs to the TonB-dependent receptor family.</text>
</comment>
<keyword evidence="2 8" id="KW-0813">Transport</keyword>
<feature type="domain" description="TonB-dependent receptor-like beta-barrel" evidence="11">
    <location>
        <begin position="293"/>
        <end position="815"/>
    </location>
</feature>
<keyword evidence="10" id="KW-0732">Signal</keyword>
<dbReference type="AlphaFoldDB" id="A0A2S7K8T7"/>
<keyword evidence="5 9" id="KW-0798">TonB box</keyword>
<evidence type="ECO:0000256" key="9">
    <source>
        <dbReference type="RuleBase" id="RU003357"/>
    </source>
</evidence>
<evidence type="ECO:0000256" key="6">
    <source>
        <dbReference type="ARBA" id="ARBA00023136"/>
    </source>
</evidence>